<keyword evidence="2" id="KW-0808">Transferase</keyword>
<accession>A0ABZ2K7D8</accession>
<evidence type="ECO:0000259" key="4">
    <source>
        <dbReference type="Pfam" id="PF01555"/>
    </source>
</evidence>
<dbReference type="InterPro" id="IPR029063">
    <property type="entry name" value="SAM-dependent_MTases_sf"/>
</dbReference>
<dbReference type="Proteomes" id="UP001379533">
    <property type="component" value="Chromosome"/>
</dbReference>
<dbReference type="Pfam" id="PF01555">
    <property type="entry name" value="N6_N4_Mtase"/>
    <property type="match status" value="1"/>
</dbReference>
<organism evidence="5 6">
    <name type="scientific">Pendulispora brunnea</name>
    <dbReference type="NCBI Taxonomy" id="2905690"/>
    <lineage>
        <taxon>Bacteria</taxon>
        <taxon>Pseudomonadati</taxon>
        <taxon>Myxococcota</taxon>
        <taxon>Myxococcia</taxon>
        <taxon>Myxococcales</taxon>
        <taxon>Sorangiineae</taxon>
        <taxon>Pendulisporaceae</taxon>
        <taxon>Pendulispora</taxon>
    </lineage>
</organism>
<comment type="similarity">
    <text evidence="3">Belongs to the N(4)/N(6)-methyltransferase family.</text>
</comment>
<evidence type="ECO:0000256" key="2">
    <source>
        <dbReference type="ARBA" id="ARBA00022679"/>
    </source>
</evidence>
<dbReference type="CDD" id="cd02440">
    <property type="entry name" value="AdoMet_MTases"/>
    <property type="match status" value="1"/>
</dbReference>
<reference evidence="5 6" key="1">
    <citation type="submission" date="2021-12" db="EMBL/GenBank/DDBJ databases">
        <title>Discovery of the Pendulisporaceae a myxobacterial family with distinct sporulation behavior and unique specialized metabolism.</title>
        <authorList>
            <person name="Garcia R."/>
            <person name="Popoff A."/>
            <person name="Bader C.D."/>
            <person name="Loehr J."/>
            <person name="Walesch S."/>
            <person name="Walt C."/>
            <person name="Boldt J."/>
            <person name="Bunk B."/>
            <person name="Haeckl F.J.F.P.J."/>
            <person name="Gunesch A.P."/>
            <person name="Birkelbach J."/>
            <person name="Nuebel U."/>
            <person name="Pietschmann T."/>
            <person name="Bach T."/>
            <person name="Mueller R."/>
        </authorList>
    </citation>
    <scope>NUCLEOTIDE SEQUENCE [LARGE SCALE GENOMIC DNA]</scope>
    <source>
        <strain evidence="5 6">MSr12523</strain>
    </source>
</reference>
<evidence type="ECO:0000313" key="5">
    <source>
        <dbReference type="EMBL" id="WXA93187.1"/>
    </source>
</evidence>
<dbReference type="RefSeq" id="WP_394843784.1">
    <property type="nucleotide sequence ID" value="NZ_CP089982.1"/>
</dbReference>
<proteinExistence type="inferred from homology"/>
<dbReference type="Gene3D" id="3.40.50.150">
    <property type="entry name" value="Vaccinia Virus protein VP39"/>
    <property type="match status" value="1"/>
</dbReference>
<dbReference type="SUPFAM" id="SSF53335">
    <property type="entry name" value="S-adenosyl-L-methionine-dependent methyltransferases"/>
    <property type="match status" value="1"/>
</dbReference>
<dbReference type="PANTHER" id="PTHR13370">
    <property type="entry name" value="RNA METHYLASE-RELATED"/>
    <property type="match status" value="1"/>
</dbReference>
<dbReference type="InterPro" id="IPR001091">
    <property type="entry name" value="RM_Methyltransferase"/>
</dbReference>
<dbReference type="PANTHER" id="PTHR13370:SF3">
    <property type="entry name" value="TRNA (GUANINE(10)-N2)-METHYLTRANSFERASE HOMOLOG"/>
    <property type="match status" value="1"/>
</dbReference>
<name>A0ABZ2K7D8_9BACT</name>
<dbReference type="PRINTS" id="PR00508">
    <property type="entry name" value="S21N4MTFRASE"/>
</dbReference>
<keyword evidence="6" id="KW-1185">Reference proteome</keyword>
<gene>
    <name evidence="5" type="ORF">LZC95_42885</name>
</gene>
<dbReference type="EC" id="2.1.1.-" evidence="3"/>
<sequence length="337" mass="37292">MREAREVTLGWRGKERIFGAEKPGLSKAMPEPKVAYCTYDGSGELLYGDNLATLRALAAKYGESVTLAYLDPPFLTNRVHHAKKKGKTLDETTELPAFDDRWTDRAAYLEALGERLVAVRELLLPHGSVVIHVDPKTSHYVKVLCDEIFGDDCFASEIVWRYRRWPSKTPNFQRVHDVLLRYRKDARHAPRWNTLYEPLAASTLATWGVNKQRAVYAESGRRARSSTTREATAGVPMGDVWDIGVIAPVARERTGYPSQKPEALLERLLQSLSDPGDLVLDPYAGSGTTLSVAARLGRRFVGIDASEVAIATATRRLSALETPSVPAYGSAVPSPSR</sequence>
<dbReference type="EMBL" id="CP089982">
    <property type="protein sequence ID" value="WXA93187.1"/>
    <property type="molecule type" value="Genomic_DNA"/>
</dbReference>
<dbReference type="InterPro" id="IPR002941">
    <property type="entry name" value="DNA_methylase_N4/N6"/>
</dbReference>
<feature type="domain" description="DNA methylase N-4/N-6" evidence="4">
    <location>
        <begin position="65"/>
        <end position="313"/>
    </location>
</feature>
<evidence type="ECO:0000256" key="3">
    <source>
        <dbReference type="RuleBase" id="RU362026"/>
    </source>
</evidence>
<protein>
    <recommendedName>
        <fullName evidence="3">Methyltransferase</fullName>
        <ecNumber evidence="3">2.1.1.-</ecNumber>
    </recommendedName>
</protein>
<keyword evidence="1" id="KW-0489">Methyltransferase</keyword>
<evidence type="ECO:0000313" key="6">
    <source>
        <dbReference type="Proteomes" id="UP001379533"/>
    </source>
</evidence>
<evidence type="ECO:0000256" key="1">
    <source>
        <dbReference type="ARBA" id="ARBA00022603"/>
    </source>
</evidence>